<keyword evidence="1" id="KW-0378">Hydrolase</keyword>
<dbReference type="PROSITE" id="PS51462">
    <property type="entry name" value="NUDIX"/>
    <property type="match status" value="1"/>
</dbReference>
<gene>
    <name evidence="3" type="ORF">CPAV1605_865</name>
</gene>
<dbReference type="EMBL" id="CABVLZ010000003">
    <property type="protein sequence ID" value="VVU95140.1"/>
    <property type="molecule type" value="Genomic_DNA"/>
</dbReference>
<dbReference type="InterPro" id="IPR020084">
    <property type="entry name" value="NUDIX_hydrolase_CS"/>
</dbReference>
<protein>
    <recommendedName>
        <fullName evidence="2">Nudix hydrolase domain-containing protein</fullName>
    </recommendedName>
</protein>
<dbReference type="PROSITE" id="PS00893">
    <property type="entry name" value="NUDIX_BOX"/>
    <property type="match status" value="1"/>
</dbReference>
<dbReference type="Gene3D" id="3.90.79.10">
    <property type="entry name" value="Nucleoside Triphosphate Pyrophosphohydrolase"/>
    <property type="match status" value="1"/>
</dbReference>
<evidence type="ECO:0000259" key="2">
    <source>
        <dbReference type="PROSITE" id="PS51462"/>
    </source>
</evidence>
<name>A0A5E8CME0_9ZZZZ</name>
<reference evidence="3" key="1">
    <citation type="submission" date="2019-09" db="EMBL/GenBank/DDBJ databases">
        <authorList>
            <person name="Needham M D."/>
        </authorList>
    </citation>
    <scope>NUCLEOTIDE SEQUENCE</scope>
</reference>
<feature type="domain" description="Nudix hydrolase" evidence="2">
    <location>
        <begin position="3"/>
        <end position="154"/>
    </location>
</feature>
<organism evidence="3">
    <name type="scientific">seawater metagenome</name>
    <dbReference type="NCBI Taxonomy" id="1561972"/>
    <lineage>
        <taxon>unclassified sequences</taxon>
        <taxon>metagenomes</taxon>
        <taxon>ecological metagenomes</taxon>
    </lineage>
</organism>
<dbReference type="InterPro" id="IPR015797">
    <property type="entry name" value="NUDIX_hydrolase-like_dom_sf"/>
</dbReference>
<proteinExistence type="predicted"/>
<dbReference type="AlphaFoldDB" id="A0A5E8CME0"/>
<dbReference type="Pfam" id="PF00293">
    <property type="entry name" value="NUDIX"/>
    <property type="match status" value="1"/>
</dbReference>
<dbReference type="InterPro" id="IPR000086">
    <property type="entry name" value="NUDIX_hydrolase_dom"/>
</dbReference>
<evidence type="ECO:0000313" key="3">
    <source>
        <dbReference type="EMBL" id="VVU95140.1"/>
    </source>
</evidence>
<sequence>MGKKYAYMTVYYVNPLTNKKEYLIGQKKFMNKKDGYIGTNPLQFVFPGGNLMQNEKTSVGAKREFEEETGHNLKLLKAKRLKKIHKNKFADFFLAEISSDMQQTFNYSKEKVIAMGNYYEFDYFEWLSLEAIIDKVKLLPNMEAMLCEYLDFIKNNEILPGWINKHNHIKCYETFKKEKKIIPFKELVKNHILSRSFNDWFIEFVKKIDESEEKIEVI</sequence>
<accession>A0A5E8CME0</accession>
<evidence type="ECO:0000256" key="1">
    <source>
        <dbReference type="ARBA" id="ARBA00022801"/>
    </source>
</evidence>
<dbReference type="SUPFAM" id="SSF55811">
    <property type="entry name" value="Nudix"/>
    <property type="match status" value="1"/>
</dbReference>
<dbReference type="GO" id="GO:0016787">
    <property type="term" value="F:hydrolase activity"/>
    <property type="evidence" value="ECO:0007669"/>
    <property type="project" value="UniProtKB-KW"/>
</dbReference>